<protein>
    <submittedName>
        <fullName evidence="1">Uncharacterized protein</fullName>
    </submittedName>
</protein>
<evidence type="ECO:0000313" key="1">
    <source>
        <dbReference type="EMBL" id="KIW07278.1"/>
    </source>
</evidence>
<gene>
    <name evidence="1" type="ORF">PV09_02132</name>
</gene>
<reference evidence="1 2" key="1">
    <citation type="submission" date="2015-01" db="EMBL/GenBank/DDBJ databases">
        <title>The Genome Sequence of Ochroconis gallopava CBS43764.</title>
        <authorList>
            <consortium name="The Broad Institute Genomics Platform"/>
            <person name="Cuomo C."/>
            <person name="de Hoog S."/>
            <person name="Gorbushina A."/>
            <person name="Stielow B."/>
            <person name="Teixiera M."/>
            <person name="Abouelleil A."/>
            <person name="Chapman S.B."/>
            <person name="Priest M."/>
            <person name="Young S.K."/>
            <person name="Wortman J."/>
            <person name="Nusbaum C."/>
            <person name="Birren B."/>
        </authorList>
    </citation>
    <scope>NUCLEOTIDE SEQUENCE [LARGE SCALE GENOMIC DNA]</scope>
    <source>
        <strain evidence="1 2">CBS 43764</strain>
    </source>
</reference>
<accession>A0A0D2AKA1</accession>
<dbReference type="InParanoid" id="A0A0D2AKA1"/>
<dbReference type="EMBL" id="KN847533">
    <property type="protein sequence ID" value="KIW07278.1"/>
    <property type="molecule type" value="Genomic_DNA"/>
</dbReference>
<proteinExistence type="predicted"/>
<dbReference type="VEuPathDB" id="FungiDB:PV09_02132"/>
<sequence>MCTSVIAHHERSIVHRSNESSHISLHWRSPLGPACVNTCFLPNVRRTKETKMRKQVCLGQSRGLANLPSLRMRRDQICTDTLADHRNHSHGSCTSKSTQRNG</sequence>
<dbReference type="GeneID" id="27310105"/>
<organism evidence="1 2">
    <name type="scientific">Verruconis gallopava</name>
    <dbReference type="NCBI Taxonomy" id="253628"/>
    <lineage>
        <taxon>Eukaryota</taxon>
        <taxon>Fungi</taxon>
        <taxon>Dikarya</taxon>
        <taxon>Ascomycota</taxon>
        <taxon>Pezizomycotina</taxon>
        <taxon>Dothideomycetes</taxon>
        <taxon>Pleosporomycetidae</taxon>
        <taxon>Venturiales</taxon>
        <taxon>Sympoventuriaceae</taxon>
        <taxon>Verruconis</taxon>
    </lineage>
</organism>
<keyword evidence="2" id="KW-1185">Reference proteome</keyword>
<dbReference type="RefSeq" id="XP_016217147.1">
    <property type="nucleotide sequence ID" value="XM_016355131.1"/>
</dbReference>
<dbReference type="Proteomes" id="UP000053259">
    <property type="component" value="Unassembled WGS sequence"/>
</dbReference>
<name>A0A0D2AKA1_9PEZI</name>
<evidence type="ECO:0000313" key="2">
    <source>
        <dbReference type="Proteomes" id="UP000053259"/>
    </source>
</evidence>
<dbReference type="AlphaFoldDB" id="A0A0D2AKA1"/>
<dbReference type="HOGENOM" id="CLU_2279627_0_0_1"/>